<proteinExistence type="predicted"/>
<sequence>MTTSSLEVSGVELRYGTFQALKGIDLSLDSGQFLALLGPSGCGKTSLLRSIAGFERPQAGAIEVDGKDMMPLRPRERNLGMVFQHYALFPHLTALGNVAFGLKCRGTPRAELADRATMALDLVGLSHLADRRPRQLSGGQQQRVALARALVIEPNLLLLDEPLGALDRKLRIEMQTELRRIQQRLGVTAVFVTHDQEEAMAMADKIAIMRDGVIEQVGGPQDIFAAPASHWAAEFIGSGNLVCGALRPNGKGGLDLDGVPGVDLSVSEQAATGRLQSDGRGTLFVRAEKLTLTAQNEDAVPGTARVTSQRYLGVHYEVHVETAVGPVRALVAPESASQLEVGRPVTVSAAPEQIHLLPLPDKETT</sequence>
<dbReference type="InterPro" id="IPR017871">
    <property type="entry name" value="ABC_transporter-like_CS"/>
</dbReference>
<evidence type="ECO:0000313" key="5">
    <source>
        <dbReference type="EMBL" id="ASP23707.1"/>
    </source>
</evidence>
<dbReference type="PANTHER" id="PTHR42781:SF4">
    <property type="entry name" value="SPERMIDINE_PUTRESCINE IMPORT ATP-BINDING PROTEIN POTA"/>
    <property type="match status" value="1"/>
</dbReference>
<reference evidence="5 6" key="1">
    <citation type="submission" date="2017-07" db="EMBL/GenBank/DDBJ databases">
        <title>Genome Sequence of Antarctobacter heliothermus Strain SMS3 Isolated from a culture of the Diatom Skeletonema marinoi.</title>
        <authorList>
            <person name="Topel M."/>
            <person name="Pinder M.I.M."/>
            <person name="Johansson O.N."/>
            <person name="Kourtchenko O."/>
            <person name="Godhe A."/>
            <person name="Clarke A.K."/>
        </authorList>
    </citation>
    <scope>NUCLEOTIDE SEQUENCE [LARGE SCALE GENOMIC DNA]</scope>
    <source>
        <strain evidence="5 6">SMS3</strain>
        <plasmid evidence="6">Plasmid psms3-3</plasmid>
    </source>
</reference>
<dbReference type="GO" id="GO:0016887">
    <property type="term" value="F:ATP hydrolysis activity"/>
    <property type="evidence" value="ECO:0007669"/>
    <property type="project" value="InterPro"/>
</dbReference>
<evidence type="ECO:0000313" key="6">
    <source>
        <dbReference type="Proteomes" id="UP000203589"/>
    </source>
</evidence>
<keyword evidence="2" id="KW-0547">Nucleotide-binding</keyword>
<protein>
    <submittedName>
        <fullName evidence="5">Sugar ABC transporter ATPase</fullName>
    </submittedName>
</protein>
<dbReference type="PROSITE" id="PS50893">
    <property type="entry name" value="ABC_TRANSPORTER_2"/>
    <property type="match status" value="1"/>
</dbReference>
<dbReference type="GO" id="GO:0043190">
    <property type="term" value="C:ATP-binding cassette (ABC) transporter complex"/>
    <property type="evidence" value="ECO:0007669"/>
    <property type="project" value="InterPro"/>
</dbReference>
<dbReference type="SMART" id="SM00382">
    <property type="entry name" value="AAA"/>
    <property type="match status" value="1"/>
</dbReference>
<keyword evidence="5" id="KW-0614">Plasmid</keyword>
<feature type="domain" description="ABC transporter" evidence="4">
    <location>
        <begin position="6"/>
        <end position="236"/>
    </location>
</feature>
<dbReference type="PANTHER" id="PTHR42781">
    <property type="entry name" value="SPERMIDINE/PUTRESCINE IMPORT ATP-BINDING PROTEIN POTA"/>
    <property type="match status" value="1"/>
</dbReference>
<dbReference type="InterPro" id="IPR027417">
    <property type="entry name" value="P-loop_NTPase"/>
</dbReference>
<dbReference type="Pfam" id="PF08402">
    <property type="entry name" value="TOBE_2"/>
    <property type="match status" value="1"/>
</dbReference>
<geneLocation type="plasmid" evidence="6">
    <name>psms3-3</name>
</geneLocation>
<keyword evidence="3" id="KW-0067">ATP-binding</keyword>
<keyword evidence="6" id="KW-1185">Reference proteome</keyword>
<dbReference type="SUPFAM" id="SSF52540">
    <property type="entry name" value="P-loop containing nucleoside triphosphate hydrolases"/>
    <property type="match status" value="1"/>
</dbReference>
<name>A0A222EBZ4_9RHOB</name>
<dbReference type="InterPro" id="IPR013611">
    <property type="entry name" value="Transp-assoc_OB_typ2"/>
</dbReference>
<dbReference type="InterPro" id="IPR050093">
    <property type="entry name" value="ABC_SmlMolc_Importer"/>
</dbReference>
<evidence type="ECO:0000256" key="2">
    <source>
        <dbReference type="ARBA" id="ARBA00022741"/>
    </source>
</evidence>
<dbReference type="Pfam" id="PF00005">
    <property type="entry name" value="ABC_tran"/>
    <property type="match status" value="1"/>
</dbReference>
<dbReference type="KEGG" id="aht:ANTHELSMS3_04606"/>
<dbReference type="FunFam" id="3.40.50.300:FF:000133">
    <property type="entry name" value="Spermidine/putrescine import ATP-binding protein PotA"/>
    <property type="match status" value="1"/>
</dbReference>
<dbReference type="Gene3D" id="2.40.50.140">
    <property type="entry name" value="Nucleic acid-binding proteins"/>
    <property type="match status" value="1"/>
</dbReference>
<dbReference type="InterPro" id="IPR012340">
    <property type="entry name" value="NA-bd_OB-fold"/>
</dbReference>
<evidence type="ECO:0000256" key="1">
    <source>
        <dbReference type="ARBA" id="ARBA00022448"/>
    </source>
</evidence>
<organism evidence="5 6">
    <name type="scientific">Antarctobacter heliothermus</name>
    <dbReference type="NCBI Taxonomy" id="74033"/>
    <lineage>
        <taxon>Bacteria</taxon>
        <taxon>Pseudomonadati</taxon>
        <taxon>Pseudomonadota</taxon>
        <taxon>Alphaproteobacteria</taxon>
        <taxon>Rhodobacterales</taxon>
        <taxon>Roseobacteraceae</taxon>
        <taxon>Antarctobacter</taxon>
    </lineage>
</organism>
<dbReference type="OrthoDB" id="9802264at2"/>
<gene>
    <name evidence="5" type="ORF">ANTHELSMS3_04606</name>
</gene>
<accession>A0A222EBZ4</accession>
<dbReference type="GO" id="GO:0015847">
    <property type="term" value="P:putrescine transport"/>
    <property type="evidence" value="ECO:0007669"/>
    <property type="project" value="UniProtKB-ARBA"/>
</dbReference>
<dbReference type="Proteomes" id="UP000203589">
    <property type="component" value="Plasmid pSMS3-3"/>
</dbReference>
<dbReference type="Gene3D" id="2.40.50.100">
    <property type="match status" value="1"/>
</dbReference>
<evidence type="ECO:0000256" key="3">
    <source>
        <dbReference type="ARBA" id="ARBA00022840"/>
    </source>
</evidence>
<dbReference type="SUPFAM" id="SSF50331">
    <property type="entry name" value="MOP-like"/>
    <property type="match status" value="1"/>
</dbReference>
<dbReference type="EMBL" id="CP022543">
    <property type="protein sequence ID" value="ASP23707.1"/>
    <property type="molecule type" value="Genomic_DNA"/>
</dbReference>
<keyword evidence="1" id="KW-0813">Transport</keyword>
<dbReference type="InterPro" id="IPR003593">
    <property type="entry name" value="AAA+_ATPase"/>
</dbReference>
<dbReference type="AlphaFoldDB" id="A0A222EBZ4"/>
<dbReference type="RefSeq" id="WP_094037766.1">
    <property type="nucleotide sequence ID" value="NZ_CP022543.1"/>
</dbReference>
<dbReference type="InterPro" id="IPR003439">
    <property type="entry name" value="ABC_transporter-like_ATP-bd"/>
</dbReference>
<dbReference type="GO" id="GO:0005524">
    <property type="term" value="F:ATP binding"/>
    <property type="evidence" value="ECO:0007669"/>
    <property type="project" value="UniProtKB-KW"/>
</dbReference>
<evidence type="ECO:0000259" key="4">
    <source>
        <dbReference type="PROSITE" id="PS50893"/>
    </source>
</evidence>
<dbReference type="Gene3D" id="3.40.50.300">
    <property type="entry name" value="P-loop containing nucleotide triphosphate hydrolases"/>
    <property type="match status" value="1"/>
</dbReference>
<dbReference type="GO" id="GO:0022857">
    <property type="term" value="F:transmembrane transporter activity"/>
    <property type="evidence" value="ECO:0007669"/>
    <property type="project" value="InterPro"/>
</dbReference>
<dbReference type="InterPro" id="IPR008995">
    <property type="entry name" value="Mo/tungstate-bd_C_term_dom"/>
</dbReference>
<dbReference type="PROSITE" id="PS00211">
    <property type="entry name" value="ABC_TRANSPORTER_1"/>
    <property type="match status" value="1"/>
</dbReference>